<feature type="domain" description="Metallo-beta-lactamase" evidence="1">
    <location>
        <begin position="17"/>
        <end position="43"/>
    </location>
</feature>
<dbReference type="Gene3D" id="3.60.15.10">
    <property type="entry name" value="Ribonuclease Z/Hydroxyacylglutathione hydrolase-like"/>
    <property type="match status" value="2"/>
</dbReference>
<dbReference type="Proteomes" id="UP000004810">
    <property type="component" value="Unassembled WGS sequence"/>
</dbReference>
<protein>
    <submittedName>
        <fullName evidence="2">Metallo-beta-lactamase superfamily protein</fullName>
    </submittedName>
</protein>
<proteinExistence type="predicted"/>
<dbReference type="SUPFAM" id="SSF56281">
    <property type="entry name" value="Metallo-hydrolase/oxidoreductase"/>
    <property type="match status" value="1"/>
</dbReference>
<dbReference type="InterPro" id="IPR036866">
    <property type="entry name" value="RibonucZ/Hydroxyglut_hydro"/>
</dbReference>
<dbReference type="EMBL" id="ADBV01016451">
    <property type="protein sequence ID" value="EJW72306.1"/>
    <property type="molecule type" value="Genomic_DNA"/>
</dbReference>
<evidence type="ECO:0000313" key="2">
    <source>
        <dbReference type="EMBL" id="EJW72306.1"/>
    </source>
</evidence>
<name>J9DRT4_WUCBA</name>
<evidence type="ECO:0000313" key="3">
    <source>
        <dbReference type="Proteomes" id="UP000004810"/>
    </source>
</evidence>
<dbReference type="AlphaFoldDB" id="J9DRT4"/>
<dbReference type="InterPro" id="IPR039344">
    <property type="entry name" value="MBLAC1"/>
</dbReference>
<dbReference type="Pfam" id="PF00753">
    <property type="entry name" value="Lactamase_B"/>
    <property type="match status" value="1"/>
</dbReference>
<dbReference type="InterPro" id="IPR001279">
    <property type="entry name" value="Metallo-B-lactamas"/>
</dbReference>
<gene>
    <name evidence="2" type="ORF">WUBG_16789</name>
</gene>
<dbReference type="PANTHER" id="PTHR23200:SF35">
    <property type="entry name" value="METALLO-BETA-LACTAMASE DOMAIN-CONTAINING PROTEIN"/>
    <property type="match status" value="1"/>
</dbReference>
<evidence type="ECO:0000259" key="1">
    <source>
        <dbReference type="Pfam" id="PF00753"/>
    </source>
</evidence>
<accession>J9DRT4</accession>
<reference evidence="3" key="1">
    <citation type="submission" date="2012-08" db="EMBL/GenBank/DDBJ databases">
        <title>The Genome Sequence of Wuchereria bancrofti.</title>
        <authorList>
            <person name="Nutman T.B."/>
            <person name="Fink D.L."/>
            <person name="Russ C."/>
            <person name="Young S."/>
            <person name="Zeng Q."/>
            <person name="Koehrsen M."/>
            <person name="Alvarado L."/>
            <person name="Berlin A."/>
            <person name="Chapman S.B."/>
            <person name="Chen Z."/>
            <person name="Freedman E."/>
            <person name="Gellesch M."/>
            <person name="Goldberg J."/>
            <person name="Griggs A."/>
            <person name="Gujja S."/>
            <person name="Heilman E.R."/>
            <person name="Heiman D."/>
            <person name="Hepburn T."/>
            <person name="Howarth C."/>
            <person name="Jen D."/>
            <person name="Larson L."/>
            <person name="Lewis B."/>
            <person name="Mehta T."/>
            <person name="Park D."/>
            <person name="Pearson M."/>
            <person name="Roberts A."/>
            <person name="Saif S."/>
            <person name="Shea T."/>
            <person name="Shenoy N."/>
            <person name="Sisk P."/>
            <person name="Stolte C."/>
            <person name="Sykes S."/>
            <person name="Walk T."/>
            <person name="White J."/>
            <person name="Yandava C."/>
            <person name="Haas B."/>
            <person name="Henn M.R."/>
            <person name="Nusbaum C."/>
            <person name="Birren B."/>
        </authorList>
    </citation>
    <scope>NUCLEOTIDE SEQUENCE [LARGE SCALE GENOMIC DNA]</scope>
    <source>
        <strain evidence="3">NA</strain>
    </source>
</reference>
<dbReference type="PANTHER" id="PTHR23200">
    <property type="entry name" value="METALLO-BETA-LACTAMASE DOMAIN-CONTAINING PROTEIN 1"/>
    <property type="match status" value="1"/>
</dbReference>
<organism evidence="2 3">
    <name type="scientific">Wuchereria bancrofti</name>
    <dbReference type="NCBI Taxonomy" id="6293"/>
    <lineage>
        <taxon>Eukaryota</taxon>
        <taxon>Metazoa</taxon>
        <taxon>Ecdysozoa</taxon>
        <taxon>Nematoda</taxon>
        <taxon>Chromadorea</taxon>
        <taxon>Rhabditida</taxon>
        <taxon>Spirurina</taxon>
        <taxon>Spiruromorpha</taxon>
        <taxon>Filarioidea</taxon>
        <taxon>Onchocercidae</taxon>
        <taxon>Wuchereria</taxon>
    </lineage>
</organism>
<sequence length="101" mass="11890">MATDHFDPLPKYSLNYDDITDLIITHGHSDHWSNLSLFQQAKIYMGDDMAKDGDIFEENDDSWKENSKYPEEQEKSRKIILNEADWIIPGHGRMFKNKLNM</sequence>
<comment type="caution">
    <text evidence="2">The sequence shown here is derived from an EMBL/GenBank/DDBJ whole genome shotgun (WGS) entry which is preliminary data.</text>
</comment>